<evidence type="ECO:0000256" key="3">
    <source>
        <dbReference type="ARBA" id="ARBA00022670"/>
    </source>
</evidence>
<keyword evidence="10" id="KW-0472">Membrane</keyword>
<keyword evidence="9" id="KW-0325">Glycoprotein</keyword>
<keyword evidence="8" id="KW-1015">Disulfide bond</keyword>
<dbReference type="PANTHER" id="PTHR11733">
    <property type="entry name" value="ZINC METALLOPROTEASE FAMILY M13 NEPRILYSIN-RELATED"/>
    <property type="match status" value="1"/>
</dbReference>
<dbReference type="Proteomes" id="UP000186922">
    <property type="component" value="Unassembled WGS sequence"/>
</dbReference>
<evidence type="ECO:0000313" key="12">
    <source>
        <dbReference type="EMBL" id="GAV04662.1"/>
    </source>
</evidence>
<evidence type="ECO:0000256" key="4">
    <source>
        <dbReference type="ARBA" id="ARBA00022723"/>
    </source>
</evidence>
<dbReference type="PROSITE" id="PS51885">
    <property type="entry name" value="NEPRILYSIN"/>
    <property type="match status" value="1"/>
</dbReference>
<feature type="domain" description="Peptidase M13 N-terminal" evidence="11">
    <location>
        <begin position="194"/>
        <end position="397"/>
    </location>
</feature>
<proteinExistence type="inferred from homology"/>
<comment type="similarity">
    <text evidence="2">Belongs to the peptidase M13 family.</text>
</comment>
<dbReference type="EMBL" id="BDGG01000011">
    <property type="protein sequence ID" value="GAV04662.1"/>
    <property type="molecule type" value="Genomic_DNA"/>
</dbReference>
<dbReference type="GO" id="GO:0004222">
    <property type="term" value="F:metalloendopeptidase activity"/>
    <property type="evidence" value="ECO:0007669"/>
    <property type="project" value="InterPro"/>
</dbReference>
<keyword evidence="6" id="KW-0862">Zinc</keyword>
<name>A0A1D1VSX5_RAMVA</name>
<dbReference type="SUPFAM" id="SSF55486">
    <property type="entry name" value="Metalloproteases ('zincins'), catalytic domain"/>
    <property type="match status" value="1"/>
</dbReference>
<sequence>MLEMIDEEVTSPSLVPETLGHPAVTFSSHTSPYARKDRLTVPPPINGLLQPDVLSTPAEPMENTIMLPVSPRNSVPHSAASSTNPLLPVRKASLQFLTRWSPRERHLCCVITFMLLMLVGLLIALILIVSLLYPHSSVSSVYNQDSAHDRNQWIGIARKGLQNGSEETLSVCLSESCVKAAHDFLEAMDQKADPCQDFYQYACGGWLRKNVVPDDKSRYSIFSKAKETLELVLKEVLEEDVNPLTDIPSSADAKRMYKACMNESLIEEKASQPAFDVLEQYVSWPVIQTADQSEAYLATFDWAERAAILRRDGGSYLISLGVWADSKDTAKQIIYIDQPGVGMPSAEYMMRGLNDKYVKAYYNFMMDTALLLGAQPHIAAKDLPDVLDFEIALAKVTH</sequence>
<organism evidence="12 13">
    <name type="scientific">Ramazzottius varieornatus</name>
    <name type="common">Water bear</name>
    <name type="synonym">Tardigrade</name>
    <dbReference type="NCBI Taxonomy" id="947166"/>
    <lineage>
        <taxon>Eukaryota</taxon>
        <taxon>Metazoa</taxon>
        <taxon>Ecdysozoa</taxon>
        <taxon>Tardigrada</taxon>
        <taxon>Eutardigrada</taxon>
        <taxon>Parachela</taxon>
        <taxon>Hypsibioidea</taxon>
        <taxon>Ramazzottiidae</taxon>
        <taxon>Ramazzottius</taxon>
    </lineage>
</organism>
<keyword evidence="10" id="KW-0812">Transmembrane</keyword>
<dbReference type="GO" id="GO:0005886">
    <property type="term" value="C:plasma membrane"/>
    <property type="evidence" value="ECO:0007669"/>
    <property type="project" value="TreeGrafter"/>
</dbReference>
<dbReference type="GO" id="GO:0016485">
    <property type="term" value="P:protein processing"/>
    <property type="evidence" value="ECO:0007669"/>
    <property type="project" value="TreeGrafter"/>
</dbReference>
<evidence type="ECO:0000256" key="8">
    <source>
        <dbReference type="ARBA" id="ARBA00023157"/>
    </source>
</evidence>
<dbReference type="FunFam" id="3.40.390.10:FF:000076">
    <property type="entry name" value="membrane metallo-endopeptidase-like 1"/>
    <property type="match status" value="1"/>
</dbReference>
<keyword evidence="5" id="KW-0378">Hydrolase</keyword>
<dbReference type="AlphaFoldDB" id="A0A1D1VSX5"/>
<dbReference type="InterPro" id="IPR042089">
    <property type="entry name" value="Peptidase_M13_dom_2"/>
</dbReference>
<dbReference type="PANTHER" id="PTHR11733:SF224">
    <property type="entry name" value="NEPRILYSIN-2"/>
    <property type="match status" value="1"/>
</dbReference>
<evidence type="ECO:0000259" key="11">
    <source>
        <dbReference type="Pfam" id="PF05649"/>
    </source>
</evidence>
<feature type="transmembrane region" description="Helical" evidence="10">
    <location>
        <begin position="107"/>
        <end position="133"/>
    </location>
</feature>
<evidence type="ECO:0000313" key="13">
    <source>
        <dbReference type="Proteomes" id="UP000186922"/>
    </source>
</evidence>
<dbReference type="OrthoDB" id="6475849at2759"/>
<evidence type="ECO:0000256" key="5">
    <source>
        <dbReference type="ARBA" id="ARBA00022801"/>
    </source>
</evidence>
<dbReference type="InterPro" id="IPR000718">
    <property type="entry name" value="Peptidase_M13"/>
</dbReference>
<evidence type="ECO:0000256" key="10">
    <source>
        <dbReference type="SAM" id="Phobius"/>
    </source>
</evidence>
<comment type="cofactor">
    <cofactor evidence="1">
        <name>Zn(2+)</name>
        <dbReference type="ChEBI" id="CHEBI:29105"/>
    </cofactor>
</comment>
<evidence type="ECO:0000256" key="1">
    <source>
        <dbReference type="ARBA" id="ARBA00001947"/>
    </source>
</evidence>
<keyword evidence="7" id="KW-0482">Metalloprotease</keyword>
<evidence type="ECO:0000256" key="6">
    <source>
        <dbReference type="ARBA" id="ARBA00022833"/>
    </source>
</evidence>
<dbReference type="Gene3D" id="1.10.1380.10">
    <property type="entry name" value="Neutral endopeptidase , domain2"/>
    <property type="match status" value="1"/>
</dbReference>
<dbReference type="InterPro" id="IPR024079">
    <property type="entry name" value="MetalloPept_cat_dom_sf"/>
</dbReference>
<evidence type="ECO:0000256" key="7">
    <source>
        <dbReference type="ARBA" id="ARBA00023049"/>
    </source>
</evidence>
<accession>A0A1D1VSX5</accession>
<protein>
    <recommendedName>
        <fullName evidence="11">Peptidase M13 N-terminal domain-containing protein</fullName>
    </recommendedName>
</protein>
<dbReference type="Pfam" id="PF05649">
    <property type="entry name" value="Peptidase_M13_N"/>
    <property type="match status" value="1"/>
</dbReference>
<keyword evidence="13" id="KW-1185">Reference proteome</keyword>
<keyword evidence="10" id="KW-1133">Transmembrane helix</keyword>
<evidence type="ECO:0000256" key="2">
    <source>
        <dbReference type="ARBA" id="ARBA00007357"/>
    </source>
</evidence>
<evidence type="ECO:0000256" key="9">
    <source>
        <dbReference type="ARBA" id="ARBA00023180"/>
    </source>
</evidence>
<keyword evidence="4" id="KW-0479">Metal-binding</keyword>
<dbReference type="GO" id="GO:0046872">
    <property type="term" value="F:metal ion binding"/>
    <property type="evidence" value="ECO:0007669"/>
    <property type="project" value="UniProtKB-KW"/>
</dbReference>
<comment type="caution">
    <text evidence="12">The sequence shown here is derived from an EMBL/GenBank/DDBJ whole genome shotgun (WGS) entry which is preliminary data.</text>
</comment>
<reference evidence="12 13" key="1">
    <citation type="journal article" date="2016" name="Nat. Commun.">
        <title>Extremotolerant tardigrade genome and improved radiotolerance of human cultured cells by tardigrade-unique protein.</title>
        <authorList>
            <person name="Hashimoto T."/>
            <person name="Horikawa D.D."/>
            <person name="Saito Y."/>
            <person name="Kuwahara H."/>
            <person name="Kozuka-Hata H."/>
            <person name="Shin-I T."/>
            <person name="Minakuchi Y."/>
            <person name="Ohishi K."/>
            <person name="Motoyama A."/>
            <person name="Aizu T."/>
            <person name="Enomoto A."/>
            <person name="Kondo K."/>
            <person name="Tanaka S."/>
            <person name="Hara Y."/>
            <person name="Koshikawa S."/>
            <person name="Sagara H."/>
            <person name="Miura T."/>
            <person name="Yokobori S."/>
            <person name="Miyagawa K."/>
            <person name="Suzuki Y."/>
            <person name="Kubo T."/>
            <person name="Oyama M."/>
            <person name="Kohara Y."/>
            <person name="Fujiyama A."/>
            <person name="Arakawa K."/>
            <person name="Katayama T."/>
            <person name="Toyoda A."/>
            <person name="Kunieda T."/>
        </authorList>
    </citation>
    <scope>NUCLEOTIDE SEQUENCE [LARGE SCALE GENOMIC DNA]</scope>
    <source>
        <strain evidence="12 13">YOKOZUNA-1</strain>
    </source>
</reference>
<dbReference type="STRING" id="947166.A0A1D1VSX5"/>
<dbReference type="Gene3D" id="3.40.390.10">
    <property type="entry name" value="Collagenase (Catalytic Domain)"/>
    <property type="match status" value="1"/>
</dbReference>
<dbReference type="InterPro" id="IPR008753">
    <property type="entry name" value="Peptidase_M13_N"/>
</dbReference>
<keyword evidence="3" id="KW-0645">Protease</keyword>
<gene>
    <name evidence="12" type="primary">RvY_14914</name>
    <name evidence="12" type="synonym">RvY_14914.1</name>
    <name evidence="12" type="ORF">RvY_14914-1</name>
</gene>